<name>A0A1B1UDD8_9BRAD</name>
<proteinExistence type="predicted"/>
<sequence>MLELLFGPLLVSWAPAILAYVQQNPWHVISAILVAALLIDWMVNDRSSGCCDGGLDFGSGDGDGGGD</sequence>
<accession>A0A1B1UDD8</accession>
<organism evidence="1 2">
    <name type="scientific">Bradyrhizobium icense</name>
    <dbReference type="NCBI Taxonomy" id="1274631"/>
    <lineage>
        <taxon>Bacteria</taxon>
        <taxon>Pseudomonadati</taxon>
        <taxon>Pseudomonadota</taxon>
        <taxon>Alphaproteobacteria</taxon>
        <taxon>Hyphomicrobiales</taxon>
        <taxon>Nitrobacteraceae</taxon>
        <taxon>Bradyrhizobium</taxon>
    </lineage>
</organism>
<dbReference type="STRING" id="1274631.LMTR13_11850"/>
<dbReference type="Proteomes" id="UP000092839">
    <property type="component" value="Chromosome"/>
</dbReference>
<evidence type="ECO:0000313" key="1">
    <source>
        <dbReference type="EMBL" id="ANW00765.1"/>
    </source>
</evidence>
<dbReference type="EMBL" id="CP016428">
    <property type="protein sequence ID" value="ANW00765.1"/>
    <property type="molecule type" value="Genomic_DNA"/>
</dbReference>
<keyword evidence="2" id="KW-1185">Reference proteome</keyword>
<protein>
    <submittedName>
        <fullName evidence="1">Uncharacterized protein</fullName>
    </submittedName>
</protein>
<gene>
    <name evidence="1" type="ORF">LMTR13_11850</name>
</gene>
<dbReference type="KEGG" id="bic:LMTR13_11850"/>
<reference evidence="1 2" key="1">
    <citation type="submission" date="2016-07" db="EMBL/GenBank/DDBJ databases">
        <title>Complete genome sequence of Bradyrhizobium icense LMTR 13T, a potential inoculant strain isolated from lima bean (Phaseolus lunatus) in Peru.</title>
        <authorList>
            <person name="Ormeno-Orrillo E."/>
            <person name="Duran D."/>
            <person name="Rogel M.A."/>
            <person name="Rey L."/>
            <person name="Imperial J."/>
            <person name="Ruiz-Argueso T."/>
            <person name="Martinez-Romero E."/>
        </authorList>
    </citation>
    <scope>NUCLEOTIDE SEQUENCE [LARGE SCALE GENOMIC DNA]</scope>
    <source>
        <strain evidence="1 2">LMTR 13</strain>
    </source>
</reference>
<dbReference type="AlphaFoldDB" id="A0A1B1UDD8"/>
<evidence type="ECO:0000313" key="2">
    <source>
        <dbReference type="Proteomes" id="UP000092839"/>
    </source>
</evidence>